<accession>A0ABD1Y0K4</accession>
<protein>
    <submittedName>
        <fullName evidence="1">Uncharacterized protein</fullName>
    </submittedName>
</protein>
<evidence type="ECO:0000313" key="2">
    <source>
        <dbReference type="Proteomes" id="UP001605036"/>
    </source>
</evidence>
<sequence>MAAPPWFAEGMRSYLQLFGGREIIGYSAIDEKQCPFLARPRILFVIKVEDGAQPTELWIGEKDAESPLSIWVDNTPVLSFEFFTDWFLDKKNHLVSIQEIQATDFVFVPRRGSAGPDMWRAKFRLELTWGDKTVIIGNLNTDIVVGSLIEL</sequence>
<proteinExistence type="predicted"/>
<gene>
    <name evidence="1" type="ORF">R1flu_000310</name>
</gene>
<dbReference type="EMBL" id="JBHFFA010000006">
    <property type="protein sequence ID" value="KAL2620105.1"/>
    <property type="molecule type" value="Genomic_DNA"/>
</dbReference>
<organism evidence="1 2">
    <name type="scientific">Riccia fluitans</name>
    <dbReference type="NCBI Taxonomy" id="41844"/>
    <lineage>
        <taxon>Eukaryota</taxon>
        <taxon>Viridiplantae</taxon>
        <taxon>Streptophyta</taxon>
        <taxon>Embryophyta</taxon>
        <taxon>Marchantiophyta</taxon>
        <taxon>Marchantiopsida</taxon>
        <taxon>Marchantiidae</taxon>
        <taxon>Marchantiales</taxon>
        <taxon>Ricciaceae</taxon>
        <taxon>Riccia</taxon>
    </lineage>
</organism>
<evidence type="ECO:0000313" key="1">
    <source>
        <dbReference type="EMBL" id="KAL2620105.1"/>
    </source>
</evidence>
<keyword evidence="2" id="KW-1185">Reference proteome</keyword>
<reference evidence="1 2" key="1">
    <citation type="submission" date="2024-09" db="EMBL/GenBank/DDBJ databases">
        <title>Chromosome-scale assembly of Riccia fluitans.</title>
        <authorList>
            <person name="Paukszto L."/>
            <person name="Sawicki J."/>
            <person name="Karawczyk K."/>
            <person name="Piernik-Szablinska J."/>
            <person name="Szczecinska M."/>
            <person name="Mazdziarz M."/>
        </authorList>
    </citation>
    <scope>NUCLEOTIDE SEQUENCE [LARGE SCALE GENOMIC DNA]</scope>
    <source>
        <strain evidence="1">Rf_01</strain>
        <tissue evidence="1">Aerial parts of the thallus</tissue>
    </source>
</reference>
<dbReference type="Proteomes" id="UP001605036">
    <property type="component" value="Unassembled WGS sequence"/>
</dbReference>
<name>A0ABD1Y0K4_9MARC</name>
<comment type="caution">
    <text evidence="1">The sequence shown here is derived from an EMBL/GenBank/DDBJ whole genome shotgun (WGS) entry which is preliminary data.</text>
</comment>
<dbReference type="AlphaFoldDB" id="A0ABD1Y0K4"/>